<dbReference type="OrthoDB" id="10251744at2759"/>
<keyword evidence="4" id="KW-1185">Reference proteome</keyword>
<feature type="compositionally biased region" description="Basic and acidic residues" evidence="2">
    <location>
        <begin position="1"/>
        <end position="10"/>
    </location>
</feature>
<feature type="coiled-coil region" evidence="1">
    <location>
        <begin position="153"/>
        <end position="208"/>
    </location>
</feature>
<evidence type="ECO:0008006" key="5">
    <source>
        <dbReference type="Google" id="ProtNLM"/>
    </source>
</evidence>
<name>A0A6A6VXM8_9PEZI</name>
<organism evidence="3 4">
    <name type="scientific">Pseudovirgaria hyperparasitica</name>
    <dbReference type="NCBI Taxonomy" id="470096"/>
    <lineage>
        <taxon>Eukaryota</taxon>
        <taxon>Fungi</taxon>
        <taxon>Dikarya</taxon>
        <taxon>Ascomycota</taxon>
        <taxon>Pezizomycotina</taxon>
        <taxon>Dothideomycetes</taxon>
        <taxon>Dothideomycetes incertae sedis</taxon>
        <taxon>Acrospermales</taxon>
        <taxon>Acrospermaceae</taxon>
        <taxon>Pseudovirgaria</taxon>
    </lineage>
</organism>
<feature type="compositionally biased region" description="Low complexity" evidence="2">
    <location>
        <begin position="14"/>
        <end position="32"/>
    </location>
</feature>
<evidence type="ECO:0000256" key="1">
    <source>
        <dbReference type="SAM" id="Coils"/>
    </source>
</evidence>
<reference evidence="3" key="1">
    <citation type="journal article" date="2020" name="Stud. Mycol.">
        <title>101 Dothideomycetes genomes: a test case for predicting lifestyles and emergence of pathogens.</title>
        <authorList>
            <person name="Haridas S."/>
            <person name="Albert R."/>
            <person name="Binder M."/>
            <person name="Bloem J."/>
            <person name="Labutti K."/>
            <person name="Salamov A."/>
            <person name="Andreopoulos B."/>
            <person name="Baker S."/>
            <person name="Barry K."/>
            <person name="Bills G."/>
            <person name="Bluhm B."/>
            <person name="Cannon C."/>
            <person name="Castanera R."/>
            <person name="Culley D."/>
            <person name="Daum C."/>
            <person name="Ezra D."/>
            <person name="Gonzalez J."/>
            <person name="Henrissat B."/>
            <person name="Kuo A."/>
            <person name="Liang C."/>
            <person name="Lipzen A."/>
            <person name="Lutzoni F."/>
            <person name="Magnuson J."/>
            <person name="Mondo S."/>
            <person name="Nolan M."/>
            <person name="Ohm R."/>
            <person name="Pangilinan J."/>
            <person name="Park H.-J."/>
            <person name="Ramirez L."/>
            <person name="Alfaro M."/>
            <person name="Sun H."/>
            <person name="Tritt A."/>
            <person name="Yoshinaga Y."/>
            <person name="Zwiers L.-H."/>
            <person name="Turgeon B."/>
            <person name="Goodwin S."/>
            <person name="Spatafora J."/>
            <person name="Crous P."/>
            <person name="Grigoriev I."/>
        </authorList>
    </citation>
    <scope>NUCLEOTIDE SEQUENCE</scope>
    <source>
        <strain evidence="3">CBS 121739</strain>
    </source>
</reference>
<dbReference type="EMBL" id="ML996582">
    <property type="protein sequence ID" value="KAF2754011.1"/>
    <property type="molecule type" value="Genomic_DNA"/>
</dbReference>
<feature type="region of interest" description="Disordered" evidence="2">
    <location>
        <begin position="258"/>
        <end position="284"/>
    </location>
</feature>
<feature type="region of interest" description="Disordered" evidence="2">
    <location>
        <begin position="108"/>
        <end position="138"/>
    </location>
</feature>
<evidence type="ECO:0000256" key="2">
    <source>
        <dbReference type="SAM" id="MobiDB-lite"/>
    </source>
</evidence>
<protein>
    <recommendedName>
        <fullName evidence="5">Centrosomin N-terminal motif 1 domain-containing protein</fullName>
    </recommendedName>
</protein>
<gene>
    <name evidence="3" type="ORF">EJ05DRAFT_162456</name>
</gene>
<dbReference type="GeneID" id="54480476"/>
<accession>A0A6A6VXM8</accession>
<feature type="region of interest" description="Disordered" evidence="2">
    <location>
        <begin position="1"/>
        <end position="46"/>
    </location>
</feature>
<keyword evidence="1" id="KW-0175">Coiled coil</keyword>
<dbReference type="RefSeq" id="XP_033596462.1">
    <property type="nucleotide sequence ID" value="XM_033739422.1"/>
</dbReference>
<evidence type="ECO:0000313" key="4">
    <source>
        <dbReference type="Proteomes" id="UP000799437"/>
    </source>
</evidence>
<dbReference type="Proteomes" id="UP000799437">
    <property type="component" value="Unassembled WGS sequence"/>
</dbReference>
<proteinExistence type="predicted"/>
<dbReference type="AlphaFoldDB" id="A0A6A6VXM8"/>
<sequence length="284" mass="32590">MGLPADMDRRHPPRSQTSSTPPTSTMSRSTTSYDLASSIEAISEPRSEYLRRALMERKQRRSTRLSVPHIETPLVRSATPDTLDLQARRLEEDVLDDAWTQEAGFEEPHTPRMSHLRRASTAGTGKHRGTPTQDMETSMAKLERTNFDLKIRVTMQEERAKRLEIELKEALDKIKDLAQVNEIKDRQKEEQDERLKDLEVENAALVSDNQEMFTLYDELVLDLEQKDHAITEAADMVCEVEDQKDALEAELALSNEKLLPIPNPEQRLPYPAQRPIGRRGRSHR</sequence>
<evidence type="ECO:0000313" key="3">
    <source>
        <dbReference type="EMBL" id="KAF2754011.1"/>
    </source>
</evidence>